<dbReference type="OrthoDB" id="62952at2759"/>
<protein>
    <submittedName>
        <fullName evidence="2">Uncharacterized protein</fullName>
    </submittedName>
</protein>
<name>A0A9P4VPK4_9PEZI</name>
<feature type="compositionally biased region" description="Polar residues" evidence="1">
    <location>
        <begin position="92"/>
        <end position="107"/>
    </location>
</feature>
<accession>A0A9P4VPK4</accession>
<dbReference type="EMBL" id="MU006096">
    <property type="protein sequence ID" value="KAF2838903.1"/>
    <property type="molecule type" value="Genomic_DNA"/>
</dbReference>
<feature type="region of interest" description="Disordered" evidence="1">
    <location>
        <begin position="159"/>
        <end position="180"/>
    </location>
</feature>
<comment type="caution">
    <text evidence="2">The sequence shown here is derived from an EMBL/GenBank/DDBJ whole genome shotgun (WGS) entry which is preliminary data.</text>
</comment>
<dbReference type="InterPro" id="IPR038883">
    <property type="entry name" value="AN11006-like"/>
</dbReference>
<feature type="region of interest" description="Disordered" evidence="1">
    <location>
        <begin position="92"/>
        <end position="115"/>
    </location>
</feature>
<gene>
    <name evidence="2" type="ORF">M501DRAFT_992832</name>
</gene>
<proteinExistence type="predicted"/>
<evidence type="ECO:0000256" key="1">
    <source>
        <dbReference type="SAM" id="MobiDB-lite"/>
    </source>
</evidence>
<dbReference type="PANTHER" id="PTHR42085:SF4">
    <property type="entry name" value="F-BOX DOMAIN-CONTAINING PROTEIN"/>
    <property type="match status" value="1"/>
</dbReference>
<evidence type="ECO:0000313" key="2">
    <source>
        <dbReference type="EMBL" id="KAF2838903.1"/>
    </source>
</evidence>
<dbReference type="Proteomes" id="UP000799429">
    <property type="component" value="Unassembled WGS sequence"/>
</dbReference>
<evidence type="ECO:0000313" key="3">
    <source>
        <dbReference type="Proteomes" id="UP000799429"/>
    </source>
</evidence>
<keyword evidence="3" id="KW-1185">Reference proteome</keyword>
<reference evidence="2" key="1">
    <citation type="journal article" date="2020" name="Stud. Mycol.">
        <title>101 Dothideomycetes genomes: a test case for predicting lifestyles and emergence of pathogens.</title>
        <authorList>
            <person name="Haridas S."/>
            <person name="Albert R."/>
            <person name="Binder M."/>
            <person name="Bloem J."/>
            <person name="Labutti K."/>
            <person name="Salamov A."/>
            <person name="Andreopoulos B."/>
            <person name="Baker S."/>
            <person name="Barry K."/>
            <person name="Bills G."/>
            <person name="Bluhm B."/>
            <person name="Cannon C."/>
            <person name="Castanera R."/>
            <person name="Culley D."/>
            <person name="Daum C."/>
            <person name="Ezra D."/>
            <person name="Gonzalez J."/>
            <person name="Henrissat B."/>
            <person name="Kuo A."/>
            <person name="Liang C."/>
            <person name="Lipzen A."/>
            <person name="Lutzoni F."/>
            <person name="Magnuson J."/>
            <person name="Mondo S."/>
            <person name="Nolan M."/>
            <person name="Ohm R."/>
            <person name="Pangilinan J."/>
            <person name="Park H.-J."/>
            <person name="Ramirez L."/>
            <person name="Alfaro M."/>
            <person name="Sun H."/>
            <person name="Tritt A."/>
            <person name="Yoshinaga Y."/>
            <person name="Zwiers L.-H."/>
            <person name="Turgeon B."/>
            <person name="Goodwin S."/>
            <person name="Spatafora J."/>
            <person name="Crous P."/>
            <person name="Grigoriev I."/>
        </authorList>
    </citation>
    <scope>NUCLEOTIDE SEQUENCE</scope>
    <source>
        <strain evidence="2">CBS 101060</strain>
    </source>
</reference>
<dbReference type="PANTHER" id="PTHR42085">
    <property type="entry name" value="F-BOX DOMAIN-CONTAINING PROTEIN"/>
    <property type="match status" value="1"/>
</dbReference>
<dbReference type="AlphaFoldDB" id="A0A9P4VPK4"/>
<organism evidence="2 3">
    <name type="scientific">Patellaria atrata CBS 101060</name>
    <dbReference type="NCBI Taxonomy" id="1346257"/>
    <lineage>
        <taxon>Eukaryota</taxon>
        <taxon>Fungi</taxon>
        <taxon>Dikarya</taxon>
        <taxon>Ascomycota</taxon>
        <taxon>Pezizomycotina</taxon>
        <taxon>Dothideomycetes</taxon>
        <taxon>Dothideomycetes incertae sedis</taxon>
        <taxon>Patellariales</taxon>
        <taxon>Patellariaceae</taxon>
        <taxon>Patellaria</taxon>
    </lineage>
</organism>
<sequence>MPVTVYGKNFIWIAAYINPTSSGNRVIHPQGSDSRCTVPSIDLGALESLRAPPAYREGKQELLVVKRWGPLSSTGISGPAGSQTLAFYTQNLPPSELGTKSRSPSPQHHSKLPDNEFNNRFFALPRELRDRIYQFLVVQPETIVPFSVHHQPIKVQAIESKNNEGKDTPPTSQPAVTRVNRRQLRREALQIYYKENSFHLDISNFAPLRTFHKWRITIRPEHLVNLRYISVPLCIVRPFNSFEFERLDNVQHSVQLVRNRTAFLVRGRFHQTALGQNQLADYFEAADALSLKRLHDGKLTGIDLMNFIIQLFWSPLGCTTGPVQMPELMEVFNTQETEAELGVLASSGVFESTERMRVLMANTGRRW</sequence>